<reference evidence="1 2" key="1">
    <citation type="journal article" date="2021" name="Int. J. Syst. Evol. Microbiol.">
        <title>Reticulibacter mediterranei gen. nov., sp. nov., within the new family Reticulibacteraceae fam. nov., and Ktedonospora formicarum gen. nov., sp. nov., Ktedonobacter robiniae sp. nov., Dictyobacter formicarum sp. nov. and Dictyobacter arantiisoli sp. nov., belonging to the class Ktedonobacteria.</title>
        <authorList>
            <person name="Yabe S."/>
            <person name="Zheng Y."/>
            <person name="Wang C.M."/>
            <person name="Sakai Y."/>
            <person name="Abe K."/>
            <person name="Yokota A."/>
            <person name="Donadio S."/>
            <person name="Cavaletti L."/>
            <person name="Monciardini P."/>
        </authorList>
    </citation>
    <scope>NUCLEOTIDE SEQUENCE [LARGE SCALE GENOMIC DNA]</scope>
    <source>
        <strain evidence="1 2">SOSP1-30</strain>
    </source>
</reference>
<dbReference type="Proteomes" id="UP000654345">
    <property type="component" value="Unassembled WGS sequence"/>
</dbReference>
<proteinExistence type="predicted"/>
<name>A0ABQ3UTZ2_9CHLR</name>
<dbReference type="EMBL" id="BNJG01000002">
    <property type="protein sequence ID" value="GHO56271.1"/>
    <property type="molecule type" value="Genomic_DNA"/>
</dbReference>
<accession>A0ABQ3UTZ2</accession>
<sequence length="81" mass="9717">MHTFFPLDKYSAIAYNAYMDTKKYANFRAFKEDIETLKVVAALRRESMVHTFKHLVQQEYIRLQRQQKEESKDAALQKDQD</sequence>
<comment type="caution">
    <text evidence="1">The sequence shown here is derived from an EMBL/GenBank/DDBJ whole genome shotgun (WGS) entry which is preliminary data.</text>
</comment>
<evidence type="ECO:0000313" key="1">
    <source>
        <dbReference type="EMBL" id="GHO56271.1"/>
    </source>
</evidence>
<keyword evidence="2" id="KW-1185">Reference proteome</keyword>
<organism evidence="1 2">
    <name type="scientific">Ktedonobacter robiniae</name>
    <dbReference type="NCBI Taxonomy" id="2778365"/>
    <lineage>
        <taxon>Bacteria</taxon>
        <taxon>Bacillati</taxon>
        <taxon>Chloroflexota</taxon>
        <taxon>Ktedonobacteria</taxon>
        <taxon>Ktedonobacterales</taxon>
        <taxon>Ktedonobacteraceae</taxon>
        <taxon>Ktedonobacter</taxon>
    </lineage>
</organism>
<protein>
    <submittedName>
        <fullName evidence="1">Uncharacterized protein</fullName>
    </submittedName>
</protein>
<gene>
    <name evidence="1" type="ORF">KSB_47460</name>
</gene>
<evidence type="ECO:0000313" key="2">
    <source>
        <dbReference type="Proteomes" id="UP000654345"/>
    </source>
</evidence>